<keyword evidence="4" id="KW-1133">Transmembrane helix</keyword>
<dbReference type="GO" id="GO:1990281">
    <property type="term" value="C:efflux pump complex"/>
    <property type="evidence" value="ECO:0007669"/>
    <property type="project" value="TreeGrafter"/>
</dbReference>
<dbReference type="EMBL" id="FZOU01000009">
    <property type="protein sequence ID" value="SNT36504.1"/>
    <property type="molecule type" value="Genomic_DNA"/>
</dbReference>
<feature type="compositionally biased region" description="Basic and acidic residues" evidence="3">
    <location>
        <begin position="56"/>
        <end position="67"/>
    </location>
</feature>
<dbReference type="OrthoDB" id="9810430at2"/>
<keyword evidence="4" id="KW-0812">Transmembrane</keyword>
<dbReference type="SUPFAM" id="SSF111369">
    <property type="entry name" value="HlyD-like secretion proteins"/>
    <property type="match status" value="2"/>
</dbReference>
<feature type="region of interest" description="Disordered" evidence="3">
    <location>
        <begin position="23"/>
        <end position="67"/>
    </location>
</feature>
<evidence type="ECO:0000256" key="3">
    <source>
        <dbReference type="SAM" id="MobiDB-lite"/>
    </source>
</evidence>
<dbReference type="Pfam" id="PF25917">
    <property type="entry name" value="BSH_RND"/>
    <property type="match status" value="1"/>
</dbReference>
<feature type="domain" description="CusB-like beta-barrel" evidence="7">
    <location>
        <begin position="357"/>
        <end position="428"/>
    </location>
</feature>
<feature type="region of interest" description="Disordered" evidence="3">
    <location>
        <begin position="496"/>
        <end position="570"/>
    </location>
</feature>
<feature type="compositionally biased region" description="Polar residues" evidence="3">
    <location>
        <begin position="302"/>
        <end position="316"/>
    </location>
</feature>
<feature type="compositionally biased region" description="Polar residues" evidence="3">
    <location>
        <begin position="531"/>
        <end position="545"/>
    </location>
</feature>
<feature type="region of interest" description="Disordered" evidence="3">
    <location>
        <begin position="297"/>
        <end position="341"/>
    </location>
</feature>
<organism evidence="9 10">
    <name type="scientific">Granulicella rosea</name>
    <dbReference type="NCBI Taxonomy" id="474952"/>
    <lineage>
        <taxon>Bacteria</taxon>
        <taxon>Pseudomonadati</taxon>
        <taxon>Acidobacteriota</taxon>
        <taxon>Terriglobia</taxon>
        <taxon>Terriglobales</taxon>
        <taxon>Acidobacteriaceae</taxon>
        <taxon>Granulicella</taxon>
    </lineage>
</organism>
<evidence type="ECO:0000256" key="1">
    <source>
        <dbReference type="ARBA" id="ARBA00009477"/>
    </source>
</evidence>
<dbReference type="GO" id="GO:0015562">
    <property type="term" value="F:efflux transmembrane transporter activity"/>
    <property type="evidence" value="ECO:0007669"/>
    <property type="project" value="TreeGrafter"/>
</dbReference>
<feature type="transmembrane region" description="Helical" evidence="4">
    <location>
        <begin position="80"/>
        <end position="100"/>
    </location>
</feature>
<proteinExistence type="inferred from homology"/>
<gene>
    <name evidence="9" type="ORF">SAMN05421770_10940</name>
</gene>
<dbReference type="RefSeq" id="WP_089410025.1">
    <property type="nucleotide sequence ID" value="NZ_FZOU01000009.1"/>
</dbReference>
<accession>A0A239M3F7</accession>
<feature type="coiled-coil region" evidence="2">
    <location>
        <begin position="181"/>
        <end position="208"/>
    </location>
</feature>
<feature type="domain" description="YknX-like C-terminal permuted SH3-like" evidence="8">
    <location>
        <begin position="435"/>
        <end position="501"/>
    </location>
</feature>
<evidence type="ECO:0000259" key="7">
    <source>
        <dbReference type="Pfam" id="PF25954"/>
    </source>
</evidence>
<dbReference type="Gene3D" id="1.10.287.470">
    <property type="entry name" value="Helix hairpin bin"/>
    <property type="match status" value="1"/>
</dbReference>
<comment type="similarity">
    <text evidence="1">Belongs to the membrane fusion protein (MFP) (TC 8.A.1) family.</text>
</comment>
<feature type="compositionally biased region" description="Low complexity" evidence="3">
    <location>
        <begin position="546"/>
        <end position="560"/>
    </location>
</feature>
<dbReference type="Proteomes" id="UP000198356">
    <property type="component" value="Unassembled WGS sequence"/>
</dbReference>
<dbReference type="PANTHER" id="PTHR30469:SF37">
    <property type="entry name" value="RAGD PROTEIN"/>
    <property type="match status" value="1"/>
</dbReference>
<dbReference type="InterPro" id="IPR058625">
    <property type="entry name" value="MdtA-like_BSH"/>
</dbReference>
<protein>
    <submittedName>
        <fullName evidence="9">RND family efflux transporter, MFP subunit</fullName>
    </submittedName>
</protein>
<feature type="compositionally biased region" description="Basic and acidic residues" evidence="3">
    <location>
        <begin position="23"/>
        <end position="44"/>
    </location>
</feature>
<keyword evidence="10" id="KW-1185">Reference proteome</keyword>
<evidence type="ECO:0000313" key="10">
    <source>
        <dbReference type="Proteomes" id="UP000198356"/>
    </source>
</evidence>
<evidence type="ECO:0000256" key="4">
    <source>
        <dbReference type="SAM" id="Phobius"/>
    </source>
</evidence>
<dbReference type="Gene3D" id="2.40.30.170">
    <property type="match status" value="1"/>
</dbReference>
<keyword evidence="4" id="KW-0472">Membrane</keyword>
<dbReference type="AlphaFoldDB" id="A0A239M3F7"/>
<feature type="domain" description="Multidrug resistance protein MdtA-like barrel-sandwich hybrid" evidence="6">
    <location>
        <begin position="148"/>
        <end position="298"/>
    </location>
</feature>
<evidence type="ECO:0000259" key="5">
    <source>
        <dbReference type="Pfam" id="PF25876"/>
    </source>
</evidence>
<keyword evidence="2" id="KW-0175">Coiled coil</keyword>
<reference evidence="9 10" key="1">
    <citation type="submission" date="2017-06" db="EMBL/GenBank/DDBJ databases">
        <authorList>
            <person name="Kim H.J."/>
            <person name="Triplett B.A."/>
        </authorList>
    </citation>
    <scope>NUCLEOTIDE SEQUENCE [LARGE SCALE GENOMIC DNA]</scope>
    <source>
        <strain evidence="9 10">DSM 18704</strain>
    </source>
</reference>
<dbReference type="PANTHER" id="PTHR30469">
    <property type="entry name" value="MULTIDRUG RESISTANCE PROTEIN MDTA"/>
    <property type="match status" value="1"/>
</dbReference>
<dbReference type="InterPro" id="IPR058624">
    <property type="entry name" value="MdtA-like_HH"/>
</dbReference>
<dbReference type="Pfam" id="PF25876">
    <property type="entry name" value="HH_MFP_RND"/>
    <property type="match status" value="1"/>
</dbReference>
<dbReference type="InterPro" id="IPR058792">
    <property type="entry name" value="Beta-barrel_RND_2"/>
</dbReference>
<evidence type="ECO:0000259" key="6">
    <source>
        <dbReference type="Pfam" id="PF25917"/>
    </source>
</evidence>
<name>A0A239M3F7_9BACT</name>
<dbReference type="InterPro" id="IPR058637">
    <property type="entry name" value="YknX-like_C"/>
</dbReference>
<evidence type="ECO:0000256" key="2">
    <source>
        <dbReference type="SAM" id="Coils"/>
    </source>
</evidence>
<dbReference type="Gene3D" id="2.40.50.100">
    <property type="match status" value="1"/>
</dbReference>
<dbReference type="NCBIfam" id="TIGR01730">
    <property type="entry name" value="RND_mfp"/>
    <property type="match status" value="1"/>
</dbReference>
<evidence type="ECO:0000313" key="9">
    <source>
        <dbReference type="EMBL" id="SNT36504.1"/>
    </source>
</evidence>
<dbReference type="Pfam" id="PF25989">
    <property type="entry name" value="YknX_C"/>
    <property type="match status" value="1"/>
</dbReference>
<dbReference type="Gene3D" id="2.40.420.20">
    <property type="match status" value="1"/>
</dbReference>
<dbReference type="Pfam" id="PF25954">
    <property type="entry name" value="Beta-barrel_RND_2"/>
    <property type="match status" value="1"/>
</dbReference>
<feature type="compositionally biased region" description="Low complexity" evidence="3">
    <location>
        <begin position="317"/>
        <end position="329"/>
    </location>
</feature>
<evidence type="ECO:0000259" key="8">
    <source>
        <dbReference type="Pfam" id="PF25989"/>
    </source>
</evidence>
<dbReference type="InterPro" id="IPR006143">
    <property type="entry name" value="RND_pump_MFP"/>
</dbReference>
<sequence length="570" mass="62289">MSDEHKKNDDLELRRYSEDERLRQIEENPDRRMTREEWEREESAARQAAHKKHEQVRHDREVQEEFDKKKKTTHRNWGKIFLWVGGGLLVLGIIFLIGYIPRHRTAKKAAAAAKEREQEEPEVEVIQVQRTHAPGELTVPGTISADTQAYIYARANGYLRKRYVDIGDHVVKGQLLALIDAPDLDQQVDQAREQLKQAEAQVAQQKAQLALNKVTWDRWRVLVNKGVFSRQDGDQREADYLAQQAVVASSERNAESYRANLRRVIALQSYERVTSPFDGVVTQRNSDIGALVGASGAASTAPMDSSQTPSGGSANVGSTNTSGMSGSGNQSATPNTGQAQGGPLFSISQTKILRILVSVPEGYAVALHPGMAARVFVQERPGKPIQGTVARTAASVDQNSRTMLAEVDVDNRDGSLYPGMYAVVTFVQTRGQAPLAVPGDAVIVRDDRTSIATVKDEKIKLVPVEIGRDYGPSIEILSGLQEGDWIVTTVTDSVREGVKVRPKKSQKQEQQAIGQGGEQTNKAPDAGPNQYGDQSIVNSTSESTNQQGKPGQSKGGKPQSTPGKKSGGAQ</sequence>
<feature type="domain" description="Multidrug resistance protein MdtA-like alpha-helical hairpin" evidence="5">
    <location>
        <begin position="194"/>
        <end position="261"/>
    </location>
</feature>